<dbReference type="Proteomes" id="UP001320706">
    <property type="component" value="Unassembled WGS sequence"/>
</dbReference>
<evidence type="ECO:0000313" key="1">
    <source>
        <dbReference type="EMBL" id="KAK8219146.1"/>
    </source>
</evidence>
<reference evidence="1" key="1">
    <citation type="submission" date="2024-02" db="EMBL/GenBank/DDBJ databases">
        <title>Metagenome Assembled Genome of Zalaria obscura JY119.</title>
        <authorList>
            <person name="Vighnesh L."/>
            <person name="Jagadeeshwari U."/>
            <person name="Venkata Ramana C."/>
            <person name="Sasikala C."/>
        </authorList>
    </citation>
    <scope>NUCLEOTIDE SEQUENCE</scope>
    <source>
        <strain evidence="1">JY119</strain>
    </source>
</reference>
<accession>A0ACC3SLQ6</accession>
<evidence type="ECO:0000313" key="2">
    <source>
        <dbReference type="Proteomes" id="UP001320706"/>
    </source>
</evidence>
<name>A0ACC3SLQ6_9PEZI</name>
<keyword evidence="2" id="KW-1185">Reference proteome</keyword>
<protein>
    <submittedName>
        <fullName evidence="1">Uncharacterized protein</fullName>
    </submittedName>
</protein>
<dbReference type="EMBL" id="JAMKPW020000004">
    <property type="protein sequence ID" value="KAK8219146.1"/>
    <property type="molecule type" value="Genomic_DNA"/>
</dbReference>
<organism evidence="1 2">
    <name type="scientific">Zalaria obscura</name>
    <dbReference type="NCBI Taxonomy" id="2024903"/>
    <lineage>
        <taxon>Eukaryota</taxon>
        <taxon>Fungi</taxon>
        <taxon>Dikarya</taxon>
        <taxon>Ascomycota</taxon>
        <taxon>Pezizomycotina</taxon>
        <taxon>Dothideomycetes</taxon>
        <taxon>Dothideomycetidae</taxon>
        <taxon>Dothideales</taxon>
        <taxon>Zalariaceae</taxon>
        <taxon>Zalaria</taxon>
    </lineage>
</organism>
<sequence length="638" mass="70924">MLPSVFNEPLHIAKITGREAPVATALRSIEMENIQSTVARSHANSTSHIKPRRAGVPCVRCRQMKQIRCNASQKFPASCSACEKVGERCAVDPSFKRTPKRSLKRRHGYEEGDTAYKTPHSEQSGTEPTESPSRPDEPLPGLDFSVARITAELRLGGKRSARFIHEPTGVNFTSSVVAELLEEYYSRLHPKFPLLLDPAAIIDSYDKAPLLFWSVLAVTSKGSGKHASDYPRLQILSRQLVADILLLGTRSIYLVQALLLLCVWSFPLEDMNKELLSMYCAVAISIARSLGLHRPQYPFPLFAAKESEVGTLETRTSAWLSCFIVDQWHTARFGVPSSIRIDHTVLHALNFSMPGIPATTKIQLHIALVTSKISAALGECETSATGLTPDALPLVRLFEIELCTVQERYAGEWAPADEVSFLDARLSLYSYVLDQKTIEPLKSLHLGIELVTQSSITARQLLIVVTTFPDILSTGTFNVFRAASYAVFFLLRILGTAPSELIDEAGIRNIIRQTFTLMKDISQTGDDRRSQCVRVCRIIEHMIEYEDWDKDTPFTGKAKSFMANNFVADVAARGMIKARQVAAQAERDCREAVAAGVPAEMEPDFDLNFSVWDPMEWNVNWQDSDNLPFLSGDIGGFL</sequence>
<gene>
    <name evidence="1" type="ORF">M8818_000877</name>
</gene>
<comment type="caution">
    <text evidence="1">The sequence shown here is derived from an EMBL/GenBank/DDBJ whole genome shotgun (WGS) entry which is preliminary data.</text>
</comment>
<proteinExistence type="predicted"/>